<dbReference type="Gene3D" id="2.130.10.10">
    <property type="entry name" value="YVTN repeat-like/Quinoprotein amine dehydrogenase"/>
    <property type="match status" value="1"/>
</dbReference>
<evidence type="ECO:0000313" key="5">
    <source>
        <dbReference type="Proteomes" id="UP000236319"/>
    </source>
</evidence>
<dbReference type="GO" id="GO:0005737">
    <property type="term" value="C:cytoplasm"/>
    <property type="evidence" value="ECO:0007669"/>
    <property type="project" value="UniProtKB-ARBA"/>
</dbReference>
<sequence>MLEDSNPGEAGLSMTEFSDARFNQDSSCLVISCPAGFRIYNCNPFSLACERDLSAHAHGSVRTVEMMYRCNILAVVGDDNVSWNAEQTDRGSVQWTRNVLLLWDDKDCCEIARLVFNSSITNVKLSRHLLLVAVVDELHVYHLHDMKLLDTFSTFYNPQGLCSLAANDDMNIIAFPSPTRGIIGLAYYHLDCTNGALLSREGTTILAHNSDICSLCLSVDGLLVVSASRRGRFIRIWNAFSGELLQVLRKVLVVGMIRLCVLSPDATILCTVSKLNVVLVYRVDPQSPRIRRTVRDEPPSAADRASFVPINGMDHMRFCLHFRLLQRHRLYKMFTFAFSRYYPDALVVACTFLPTTNNLLLVLSNGHVQRLGVTGRLRLLADHSL</sequence>
<organism evidence="4 5">
    <name type="scientific">Babesia ovata</name>
    <dbReference type="NCBI Taxonomy" id="189622"/>
    <lineage>
        <taxon>Eukaryota</taxon>
        <taxon>Sar</taxon>
        <taxon>Alveolata</taxon>
        <taxon>Apicomplexa</taxon>
        <taxon>Aconoidasida</taxon>
        <taxon>Piroplasmida</taxon>
        <taxon>Babesiidae</taxon>
        <taxon>Babesia</taxon>
    </lineage>
</organism>
<dbReference type="OrthoDB" id="1667587at2759"/>
<evidence type="ECO:0000256" key="3">
    <source>
        <dbReference type="ARBA" id="ARBA00025740"/>
    </source>
</evidence>
<reference evidence="4 5" key="1">
    <citation type="journal article" date="2017" name="BMC Genomics">
        <title>Whole-genome assembly of Babesia ovata and comparative genomics between closely related pathogens.</title>
        <authorList>
            <person name="Yamagishi J."/>
            <person name="Asada M."/>
            <person name="Hakimi H."/>
            <person name="Tanaka T.Q."/>
            <person name="Sugimoto C."/>
            <person name="Kawazu S."/>
        </authorList>
    </citation>
    <scope>NUCLEOTIDE SEQUENCE [LARGE SCALE GENOMIC DNA]</scope>
    <source>
        <strain evidence="4 5">Miyake</strain>
    </source>
</reference>
<proteinExistence type="inferred from homology"/>
<comment type="similarity">
    <text evidence="3">Belongs to the WD repeat PROPPIN family.</text>
</comment>
<protein>
    <submittedName>
        <fullName evidence="4">Uncharacterized protein</fullName>
    </submittedName>
</protein>
<keyword evidence="2" id="KW-0677">Repeat</keyword>
<dbReference type="PANTHER" id="PTHR11227">
    <property type="entry name" value="WD-REPEAT PROTEIN INTERACTING WITH PHOSPHOINOSIDES WIPI -RELATED"/>
    <property type="match status" value="1"/>
</dbReference>
<dbReference type="Proteomes" id="UP000236319">
    <property type="component" value="Unassembled WGS sequence"/>
</dbReference>
<dbReference type="InterPro" id="IPR036322">
    <property type="entry name" value="WD40_repeat_dom_sf"/>
</dbReference>
<dbReference type="GeneID" id="39873799"/>
<gene>
    <name evidence="4" type="ORF">BOVATA_015220</name>
</gene>
<dbReference type="Pfam" id="PF21032">
    <property type="entry name" value="PROPPIN"/>
    <property type="match status" value="1"/>
</dbReference>
<dbReference type="AlphaFoldDB" id="A0A2H6KAP3"/>
<dbReference type="InterPro" id="IPR048720">
    <property type="entry name" value="PROPPIN"/>
</dbReference>
<accession>A0A2H6KAP3</accession>
<evidence type="ECO:0000256" key="1">
    <source>
        <dbReference type="ARBA" id="ARBA00022574"/>
    </source>
</evidence>
<dbReference type="EMBL" id="BDSA01000002">
    <property type="protein sequence ID" value="GBE60029.1"/>
    <property type="molecule type" value="Genomic_DNA"/>
</dbReference>
<dbReference type="VEuPathDB" id="PiroplasmaDB:BOVATA_015220"/>
<comment type="caution">
    <text evidence="4">The sequence shown here is derived from an EMBL/GenBank/DDBJ whole genome shotgun (WGS) entry which is preliminary data.</text>
</comment>
<dbReference type="SUPFAM" id="SSF50978">
    <property type="entry name" value="WD40 repeat-like"/>
    <property type="match status" value="1"/>
</dbReference>
<evidence type="ECO:0000256" key="2">
    <source>
        <dbReference type="ARBA" id="ARBA00022737"/>
    </source>
</evidence>
<dbReference type="InterPro" id="IPR015943">
    <property type="entry name" value="WD40/YVTN_repeat-like_dom_sf"/>
</dbReference>
<evidence type="ECO:0000313" key="4">
    <source>
        <dbReference type="EMBL" id="GBE60029.1"/>
    </source>
</evidence>
<keyword evidence="5" id="KW-1185">Reference proteome</keyword>
<dbReference type="RefSeq" id="XP_028866272.1">
    <property type="nucleotide sequence ID" value="XM_029010439.1"/>
</dbReference>
<keyword evidence="1" id="KW-0853">WD repeat</keyword>
<name>A0A2H6KAP3_9APIC</name>
<dbReference type="InterPro" id="IPR001680">
    <property type="entry name" value="WD40_rpt"/>
</dbReference>
<dbReference type="SMART" id="SM00320">
    <property type="entry name" value="WD40"/>
    <property type="match status" value="3"/>
</dbReference>